<dbReference type="GO" id="GO:0007165">
    <property type="term" value="P:signal transduction"/>
    <property type="evidence" value="ECO:0007669"/>
    <property type="project" value="InterPro"/>
</dbReference>
<organism evidence="3 4">
    <name type="scientific">Mizuhopecten yessoensis</name>
    <name type="common">Japanese scallop</name>
    <name type="synonym">Patinopecten yessoensis</name>
    <dbReference type="NCBI Taxonomy" id="6573"/>
    <lineage>
        <taxon>Eukaryota</taxon>
        <taxon>Metazoa</taxon>
        <taxon>Spiralia</taxon>
        <taxon>Lophotrochozoa</taxon>
        <taxon>Mollusca</taxon>
        <taxon>Bivalvia</taxon>
        <taxon>Autobranchia</taxon>
        <taxon>Pteriomorphia</taxon>
        <taxon>Pectinida</taxon>
        <taxon>Pectinoidea</taxon>
        <taxon>Pectinidae</taxon>
        <taxon>Mizuhopecten</taxon>
    </lineage>
</organism>
<protein>
    <recommendedName>
        <fullName evidence="2">Death domain-containing protein</fullName>
    </recommendedName>
</protein>
<dbReference type="Gene3D" id="1.10.533.10">
    <property type="entry name" value="Death Domain, Fas"/>
    <property type="match status" value="1"/>
</dbReference>
<dbReference type="AlphaFoldDB" id="A0A210Q149"/>
<dbReference type="InterPro" id="IPR000488">
    <property type="entry name" value="Death_dom"/>
</dbReference>
<dbReference type="OrthoDB" id="6074739at2759"/>
<feature type="coiled-coil region" evidence="1">
    <location>
        <begin position="403"/>
        <end position="430"/>
    </location>
</feature>
<dbReference type="EMBL" id="NEDP02005273">
    <property type="protein sequence ID" value="OWF42452.1"/>
    <property type="molecule type" value="Genomic_DNA"/>
</dbReference>
<evidence type="ECO:0000313" key="4">
    <source>
        <dbReference type="Proteomes" id="UP000242188"/>
    </source>
</evidence>
<evidence type="ECO:0000259" key="2">
    <source>
        <dbReference type="PROSITE" id="PS50017"/>
    </source>
</evidence>
<evidence type="ECO:0000256" key="1">
    <source>
        <dbReference type="SAM" id="Coils"/>
    </source>
</evidence>
<dbReference type="Proteomes" id="UP000242188">
    <property type="component" value="Unassembled WGS sequence"/>
</dbReference>
<feature type="domain" description="Death" evidence="2">
    <location>
        <begin position="523"/>
        <end position="581"/>
    </location>
</feature>
<gene>
    <name evidence="3" type="ORF">KP79_PYT05154</name>
</gene>
<accession>A0A210Q149</accession>
<reference evidence="3 4" key="1">
    <citation type="journal article" date="2017" name="Nat. Ecol. Evol.">
        <title>Scallop genome provides insights into evolution of bilaterian karyotype and development.</title>
        <authorList>
            <person name="Wang S."/>
            <person name="Zhang J."/>
            <person name="Jiao W."/>
            <person name="Li J."/>
            <person name="Xun X."/>
            <person name="Sun Y."/>
            <person name="Guo X."/>
            <person name="Huan P."/>
            <person name="Dong B."/>
            <person name="Zhang L."/>
            <person name="Hu X."/>
            <person name="Sun X."/>
            <person name="Wang J."/>
            <person name="Zhao C."/>
            <person name="Wang Y."/>
            <person name="Wang D."/>
            <person name="Huang X."/>
            <person name="Wang R."/>
            <person name="Lv J."/>
            <person name="Li Y."/>
            <person name="Zhang Z."/>
            <person name="Liu B."/>
            <person name="Lu W."/>
            <person name="Hui Y."/>
            <person name="Liang J."/>
            <person name="Zhou Z."/>
            <person name="Hou R."/>
            <person name="Li X."/>
            <person name="Liu Y."/>
            <person name="Li H."/>
            <person name="Ning X."/>
            <person name="Lin Y."/>
            <person name="Zhao L."/>
            <person name="Xing Q."/>
            <person name="Dou J."/>
            <person name="Li Y."/>
            <person name="Mao J."/>
            <person name="Guo H."/>
            <person name="Dou H."/>
            <person name="Li T."/>
            <person name="Mu C."/>
            <person name="Jiang W."/>
            <person name="Fu Q."/>
            <person name="Fu X."/>
            <person name="Miao Y."/>
            <person name="Liu J."/>
            <person name="Yu Q."/>
            <person name="Li R."/>
            <person name="Liao H."/>
            <person name="Li X."/>
            <person name="Kong Y."/>
            <person name="Jiang Z."/>
            <person name="Chourrout D."/>
            <person name="Li R."/>
            <person name="Bao Z."/>
        </authorList>
    </citation>
    <scope>NUCLEOTIDE SEQUENCE [LARGE SCALE GENOMIC DNA]</scope>
    <source>
        <strain evidence="3 4">PY_sf001</strain>
    </source>
</reference>
<dbReference type="PROSITE" id="PS50017">
    <property type="entry name" value="DEATH_DOMAIN"/>
    <property type="match status" value="1"/>
</dbReference>
<name>A0A210Q149_MIZYE</name>
<dbReference type="InterPro" id="IPR011029">
    <property type="entry name" value="DEATH-like_dom_sf"/>
</dbReference>
<keyword evidence="1" id="KW-0175">Coiled coil</keyword>
<sequence length="627" mass="73376">MDVKLCRPLLDLRMPTLVTKAAFTLPALEDMPPIHKKLRGLKRLEASPPRSLRDLKNIITTELTSVGKKLSRLERSYYGVGKSVQHEVDKYVMAIKGAMRMLTIFDMSSVTAIENAIKSGSDPKRYKGDPNNITLLKEAYAKVLTYVPDKFNEIIEYCNRILTVLEKYFVSFYDTDSDVYLETAAHYEEQLRTWQKSIRGSLERVHKLQRDFKAGMIHFTMFTPPVAKFCKKNECENVPFILIFADACTNIRAVMTVLKTWLQADENYPVFLRNDIDDMEKHKEEKVKLMRDSKQRFHAVTYKLNQTEIEWEKAATEVDNVKEKEEALRIEADYLINLNAELQSEVEFKVFRRDELKKNIADYSPENFNETFDMLTDEVRFAKDRLPLVKRQLTAAQFKLEWVAEKRTSLAKIEKELQQLRRDANDVDQGRQQREEDVERLVKALALARRIHRYKTSTDVAEKIYFCLPIGHRHRAQSLQSLTPSEDTLTKVCVTISHYIDLEWMDLYRELPFFPKRGKQTIEKDISAISVESARGPRENRTLIALNRWRRHHTRAKTDDIMETLKRIRRLDILTEVDKIVNPPKIVEEVKETYVPPSVAPELVPFYREVERYDKLRAAHKVKTGHQ</sequence>
<proteinExistence type="predicted"/>
<comment type="caution">
    <text evidence="3">The sequence shown here is derived from an EMBL/GenBank/DDBJ whole genome shotgun (WGS) entry which is preliminary data.</text>
</comment>
<evidence type="ECO:0000313" key="3">
    <source>
        <dbReference type="EMBL" id="OWF42452.1"/>
    </source>
</evidence>
<keyword evidence="4" id="KW-1185">Reference proteome</keyword>